<dbReference type="InterPro" id="IPR018511">
    <property type="entry name" value="Hemolysin-typ_Ca-bd_CS"/>
</dbReference>
<gene>
    <name evidence="4" type="ORF">BWR60_16190</name>
</gene>
<dbReference type="STRING" id="1122125.GCA_000423185_02478"/>
<accession>A0A211ZLI1</accession>
<keyword evidence="5" id="KW-1185">Reference proteome</keyword>
<sequence length="634" mass="61692">MALGFFMVPPGYTGPVPPGYTLVEYSNTQFNFGGADDDFVIGSDIQAKIIPETGYDTLDYSGFGRGIRIDETEGTVRDANGIIASLVANPVRGFEEYRGTAFDDVLIAATGADQTLRGNGGNDILVGGVNAELLDGGADIDTASYANSAAGVTVDLRLSTAQVSAGDASGDTLTGIENLTGSALADSLHGDAGNNVLIGGAGADALVGDAGIDTADYSASAAGVTVDLAPGTGVGGDAEGDTLSGIENLVGSAFSDHLYGDGGVNALAGGAGDDTLRGGAGADALDGGDGSDFANYQGSGAAVTVDLLAHTASGGDAEGDTLAGIENLYGSSFDDHLSGDDGRNIIGGELGNDTIVGNGGDDSLSGEGGDDSLDGGDGNDRLVGGDGVDTIHGDTGNDSVDAGTGNDQVFGEAGDDNLYGGAGADTLDGGDGNDILEGGAGADALIGAAGIDTASYAGSAAGVAVDLATGTGAGGGSDAEGDTLTEIESVMGSAFADLLTGDAGANTLWGLAGDDVLVGGGGGDLLKGGAGNDRFSYAALSDSAVSGAGKDVIADFTTGDVIDLSAIDADGNGGNGDTAFTFGTGDFTRHAGELRVVTAGAIQVVYVDANGDKAPDFAINVIADHPLTVADFLL</sequence>
<evidence type="ECO:0000313" key="4">
    <source>
        <dbReference type="EMBL" id="OWJ66131.1"/>
    </source>
</evidence>
<dbReference type="PROSITE" id="PS00330">
    <property type="entry name" value="HEMOLYSIN_CALCIUM"/>
    <property type="match status" value="4"/>
</dbReference>
<dbReference type="GO" id="GO:0005576">
    <property type="term" value="C:extracellular region"/>
    <property type="evidence" value="ECO:0007669"/>
    <property type="project" value="UniProtKB-SubCell"/>
</dbReference>
<evidence type="ECO:0000256" key="1">
    <source>
        <dbReference type="ARBA" id="ARBA00004613"/>
    </source>
</evidence>
<dbReference type="InterPro" id="IPR001343">
    <property type="entry name" value="Hemolysn_Ca-bd"/>
</dbReference>
<dbReference type="PANTHER" id="PTHR38340:SF1">
    <property type="entry name" value="S-LAYER PROTEIN"/>
    <property type="match status" value="1"/>
</dbReference>
<name>A0A211ZLI1_9PROT</name>
<proteinExistence type="predicted"/>
<dbReference type="Gene3D" id="2.150.10.10">
    <property type="entry name" value="Serralysin-like metalloprotease, C-terminal"/>
    <property type="match status" value="6"/>
</dbReference>
<comment type="caution">
    <text evidence="4">The sequence shown here is derived from an EMBL/GenBank/DDBJ whole genome shotgun (WGS) entry which is preliminary data.</text>
</comment>
<comment type="subcellular location">
    <subcellularLocation>
        <location evidence="1">Secreted</location>
    </subcellularLocation>
</comment>
<dbReference type="OrthoDB" id="5485153at2"/>
<dbReference type="InterPro" id="IPR011049">
    <property type="entry name" value="Serralysin-like_metalloprot_C"/>
</dbReference>
<keyword evidence="2" id="KW-0964">Secreted</keyword>
<protein>
    <recommendedName>
        <fullName evidence="6">Peptidase M10 serralysin C-terminal domain-containing protein</fullName>
    </recommendedName>
</protein>
<organism evidence="4 5">
    <name type="scientific">Inquilinus limosus</name>
    <dbReference type="NCBI Taxonomy" id="171674"/>
    <lineage>
        <taxon>Bacteria</taxon>
        <taxon>Pseudomonadati</taxon>
        <taxon>Pseudomonadota</taxon>
        <taxon>Alphaproteobacteria</taxon>
        <taxon>Rhodospirillales</taxon>
        <taxon>Rhodospirillaceae</taxon>
        <taxon>Inquilinus</taxon>
    </lineage>
</organism>
<evidence type="ECO:0000313" key="5">
    <source>
        <dbReference type="Proteomes" id="UP000196655"/>
    </source>
</evidence>
<dbReference type="Proteomes" id="UP000196655">
    <property type="component" value="Unassembled WGS sequence"/>
</dbReference>
<dbReference type="EMBL" id="NHON01000028">
    <property type="protein sequence ID" value="OWJ66131.1"/>
    <property type="molecule type" value="Genomic_DNA"/>
</dbReference>
<reference evidence="5" key="1">
    <citation type="submission" date="2017-05" db="EMBL/GenBank/DDBJ databases">
        <authorList>
            <person name="Macchi M."/>
            <person name="Festa S."/>
            <person name="Coppotelli B.M."/>
            <person name="Morelli I.S."/>
        </authorList>
    </citation>
    <scope>NUCLEOTIDE SEQUENCE [LARGE SCALE GENOMIC DNA]</scope>
    <source>
        <strain evidence="5">I</strain>
    </source>
</reference>
<dbReference type="AlphaFoldDB" id="A0A211ZLI1"/>
<dbReference type="Pfam" id="PF00353">
    <property type="entry name" value="HemolysinCabind"/>
    <property type="match status" value="7"/>
</dbReference>
<dbReference type="GO" id="GO:0005509">
    <property type="term" value="F:calcium ion binding"/>
    <property type="evidence" value="ECO:0007669"/>
    <property type="project" value="InterPro"/>
</dbReference>
<dbReference type="RefSeq" id="WP_088152060.1">
    <property type="nucleotide sequence ID" value="NZ_NHON01000028.1"/>
</dbReference>
<evidence type="ECO:0000256" key="3">
    <source>
        <dbReference type="SAM" id="MobiDB-lite"/>
    </source>
</evidence>
<feature type="region of interest" description="Disordered" evidence="3">
    <location>
        <begin position="356"/>
        <end position="387"/>
    </location>
</feature>
<dbReference type="PRINTS" id="PR00313">
    <property type="entry name" value="CABNDNGRPT"/>
</dbReference>
<dbReference type="SUPFAM" id="SSF51120">
    <property type="entry name" value="beta-Roll"/>
    <property type="match status" value="4"/>
</dbReference>
<evidence type="ECO:0008006" key="6">
    <source>
        <dbReference type="Google" id="ProtNLM"/>
    </source>
</evidence>
<evidence type="ECO:0000256" key="2">
    <source>
        <dbReference type="ARBA" id="ARBA00022525"/>
    </source>
</evidence>
<dbReference type="PANTHER" id="PTHR38340">
    <property type="entry name" value="S-LAYER PROTEIN"/>
    <property type="match status" value="1"/>
</dbReference>
<dbReference type="InterPro" id="IPR050557">
    <property type="entry name" value="RTX_toxin/Mannuronan_C5-epim"/>
</dbReference>